<accession>A0A8S9KIQ2</accession>
<proteinExistence type="predicted"/>
<name>A0A8S9KIQ2_BRACR</name>
<organism evidence="1">
    <name type="scientific">Brassica cretica</name>
    <name type="common">Mustard</name>
    <dbReference type="NCBI Taxonomy" id="69181"/>
    <lineage>
        <taxon>Eukaryota</taxon>
        <taxon>Viridiplantae</taxon>
        <taxon>Streptophyta</taxon>
        <taxon>Embryophyta</taxon>
        <taxon>Tracheophyta</taxon>
        <taxon>Spermatophyta</taxon>
        <taxon>Magnoliopsida</taxon>
        <taxon>eudicotyledons</taxon>
        <taxon>Gunneridae</taxon>
        <taxon>Pentapetalae</taxon>
        <taxon>rosids</taxon>
        <taxon>malvids</taxon>
        <taxon>Brassicales</taxon>
        <taxon>Brassicaceae</taxon>
        <taxon>Brassiceae</taxon>
        <taxon>Brassica</taxon>
    </lineage>
</organism>
<sequence length="60" mass="6557">MGVLVTWCGFWTSNGLEICLSHDLVSLSIDTNAVLSIDSPSSPRQLPFARQIDHSSVKRA</sequence>
<dbReference type="EMBL" id="QGKY02000164">
    <property type="protein sequence ID" value="KAF2594119.1"/>
    <property type="molecule type" value="Genomic_DNA"/>
</dbReference>
<reference evidence="1" key="1">
    <citation type="submission" date="2019-12" db="EMBL/GenBank/DDBJ databases">
        <title>Genome sequencing and annotation of Brassica cretica.</title>
        <authorList>
            <person name="Studholme D.J."/>
            <person name="Sarris P.F."/>
        </authorList>
    </citation>
    <scope>NUCLEOTIDE SEQUENCE</scope>
    <source>
        <strain evidence="1">PFS-102/07</strain>
        <tissue evidence="1">Leaf</tissue>
    </source>
</reference>
<protein>
    <submittedName>
        <fullName evidence="1">Uncharacterized protein</fullName>
    </submittedName>
</protein>
<dbReference type="AlphaFoldDB" id="A0A8S9KIQ2"/>
<evidence type="ECO:0000313" key="1">
    <source>
        <dbReference type="EMBL" id="KAF2594119.1"/>
    </source>
</evidence>
<gene>
    <name evidence="1" type="ORF">F2Q70_00043237</name>
</gene>
<comment type="caution">
    <text evidence="1">The sequence shown here is derived from an EMBL/GenBank/DDBJ whole genome shotgun (WGS) entry which is preliminary data.</text>
</comment>